<evidence type="ECO:0000313" key="2">
    <source>
        <dbReference type="Proteomes" id="UP000031443"/>
    </source>
</evidence>
<organism evidence="1 2">
    <name type="scientific">Chelonia mydas</name>
    <name type="common">Green sea-turtle</name>
    <name type="synonym">Chelonia agassizi</name>
    <dbReference type="NCBI Taxonomy" id="8469"/>
    <lineage>
        <taxon>Eukaryota</taxon>
        <taxon>Metazoa</taxon>
        <taxon>Chordata</taxon>
        <taxon>Craniata</taxon>
        <taxon>Vertebrata</taxon>
        <taxon>Euteleostomi</taxon>
        <taxon>Archelosauria</taxon>
        <taxon>Testudinata</taxon>
        <taxon>Testudines</taxon>
        <taxon>Cryptodira</taxon>
        <taxon>Durocryptodira</taxon>
        <taxon>Americhelydia</taxon>
        <taxon>Chelonioidea</taxon>
        <taxon>Cheloniidae</taxon>
        <taxon>Chelonia</taxon>
    </lineage>
</organism>
<gene>
    <name evidence="1" type="ORF">UY3_14814</name>
</gene>
<keyword evidence="2" id="KW-1185">Reference proteome</keyword>
<accession>M7B7M1</accession>
<protein>
    <submittedName>
        <fullName evidence="1">Uncharacterized protein</fullName>
    </submittedName>
</protein>
<dbReference type="Proteomes" id="UP000031443">
    <property type="component" value="Unassembled WGS sequence"/>
</dbReference>
<name>M7B7M1_CHEMY</name>
<dbReference type="AlphaFoldDB" id="M7B7M1"/>
<proteinExistence type="predicted"/>
<sequence length="108" mass="11807">MTSQEAVKLAGEFVDVDFPKKEVSPFQGQDSEKVVTFATPRTTKKKEELRGTPSAPGSSAMSLFRLLGIGAARGSARCPHPRRWLCSSHWLGTGAKVFGFVRVESRQP</sequence>
<dbReference type="EMBL" id="KB565340">
    <property type="protein sequence ID" value="EMP28163.1"/>
    <property type="molecule type" value="Genomic_DNA"/>
</dbReference>
<evidence type="ECO:0000313" key="1">
    <source>
        <dbReference type="EMBL" id="EMP28163.1"/>
    </source>
</evidence>
<reference evidence="2" key="1">
    <citation type="journal article" date="2013" name="Nat. Genet.">
        <title>The draft genomes of soft-shell turtle and green sea turtle yield insights into the development and evolution of the turtle-specific body plan.</title>
        <authorList>
            <person name="Wang Z."/>
            <person name="Pascual-Anaya J."/>
            <person name="Zadissa A."/>
            <person name="Li W."/>
            <person name="Niimura Y."/>
            <person name="Huang Z."/>
            <person name="Li C."/>
            <person name="White S."/>
            <person name="Xiong Z."/>
            <person name="Fang D."/>
            <person name="Wang B."/>
            <person name="Ming Y."/>
            <person name="Chen Y."/>
            <person name="Zheng Y."/>
            <person name="Kuraku S."/>
            <person name="Pignatelli M."/>
            <person name="Herrero J."/>
            <person name="Beal K."/>
            <person name="Nozawa M."/>
            <person name="Li Q."/>
            <person name="Wang J."/>
            <person name="Zhang H."/>
            <person name="Yu L."/>
            <person name="Shigenobu S."/>
            <person name="Wang J."/>
            <person name="Liu J."/>
            <person name="Flicek P."/>
            <person name="Searle S."/>
            <person name="Wang J."/>
            <person name="Kuratani S."/>
            <person name="Yin Y."/>
            <person name="Aken B."/>
            <person name="Zhang G."/>
            <person name="Irie N."/>
        </authorList>
    </citation>
    <scope>NUCLEOTIDE SEQUENCE [LARGE SCALE GENOMIC DNA]</scope>
</reference>